<protein>
    <submittedName>
        <fullName evidence="4">DNA-binding transcriptional regulator</fullName>
    </submittedName>
</protein>
<sequence>MSKDMPGRLLRLLSLLQSRREWPGPELADRLGVSARAVRRDVDRLRGLGYPVEGTTGTAGGYRLVSGRDLPPLLLDDDEAVAIAVGLLTAADGTVAGIAESSVRALAKLERVLPARLRRRFDAVAGAVTPVARGGLPRVDPEVLAVLATACRDREMLAFAHRSRSGAVTSRRVEPYDLVSTHGLWYLLAYDPGREDWRIFRVDRITDPRPTGWRFTPRELPASGAAAHVSRSVAAAPYRHNAVATVREPAEAVRARLPNTMPGRIEPVDEHTCTVRLGSDSLDAIAAELAALGADFTLDGPPELLDRLRAVAGRLLRAAGDG</sequence>
<keyword evidence="1" id="KW-0805">Transcription regulation</keyword>
<dbReference type="Proteomes" id="UP000077701">
    <property type="component" value="Unassembled WGS sequence"/>
</dbReference>
<dbReference type="RefSeq" id="WP_068902842.1">
    <property type="nucleotide sequence ID" value="NZ_BDCX01000017.1"/>
</dbReference>
<keyword evidence="2" id="KW-0804">Transcription</keyword>
<evidence type="ECO:0000256" key="2">
    <source>
        <dbReference type="ARBA" id="ARBA00023163"/>
    </source>
</evidence>
<dbReference type="PROSITE" id="PS52050">
    <property type="entry name" value="WYL"/>
    <property type="match status" value="1"/>
</dbReference>
<evidence type="ECO:0000259" key="3">
    <source>
        <dbReference type="PROSITE" id="PS51000"/>
    </source>
</evidence>
<dbReference type="PANTHER" id="PTHR34580">
    <property type="match status" value="1"/>
</dbReference>
<dbReference type="InterPro" id="IPR036390">
    <property type="entry name" value="WH_DNA-bd_sf"/>
</dbReference>
<keyword evidence="5" id="KW-1185">Reference proteome</keyword>
<dbReference type="PROSITE" id="PS51000">
    <property type="entry name" value="HTH_DEOR_2"/>
    <property type="match status" value="1"/>
</dbReference>
<dbReference type="InterPro" id="IPR026881">
    <property type="entry name" value="WYL_dom"/>
</dbReference>
<reference evidence="5" key="2">
    <citation type="submission" date="2016-04" db="EMBL/GenBank/DDBJ databases">
        <title>Planomonospora sphaerica JCM9374 whole genome shotgun sequence.</title>
        <authorList>
            <person name="Suzuki T."/>
            <person name="Dohra H."/>
            <person name="Kodani S."/>
        </authorList>
    </citation>
    <scope>NUCLEOTIDE SEQUENCE [LARGE SCALE GENOMIC DNA]</scope>
    <source>
        <strain evidence="5">JCM 9374</strain>
    </source>
</reference>
<dbReference type="InterPro" id="IPR036388">
    <property type="entry name" value="WH-like_DNA-bd_sf"/>
</dbReference>
<dbReference type="PANTHER" id="PTHR34580:SF3">
    <property type="entry name" value="PROTEIN PAFB"/>
    <property type="match status" value="1"/>
</dbReference>
<dbReference type="SUPFAM" id="SSF46785">
    <property type="entry name" value="Winged helix' DNA-binding domain"/>
    <property type="match status" value="1"/>
</dbReference>
<dbReference type="InterPro" id="IPR057727">
    <property type="entry name" value="WCX_dom"/>
</dbReference>
<gene>
    <name evidence="4" type="ORF">PS9374_06231</name>
</gene>
<dbReference type="Pfam" id="PF25583">
    <property type="entry name" value="WCX"/>
    <property type="match status" value="1"/>
</dbReference>
<dbReference type="OrthoDB" id="3616433at2"/>
<comment type="caution">
    <text evidence="4">The sequence shown here is derived from an EMBL/GenBank/DDBJ whole genome shotgun (WGS) entry which is preliminary data.</text>
</comment>
<dbReference type="AlphaFoldDB" id="A0A171DN98"/>
<evidence type="ECO:0000313" key="4">
    <source>
        <dbReference type="EMBL" id="GAT70545.1"/>
    </source>
</evidence>
<evidence type="ECO:0000256" key="1">
    <source>
        <dbReference type="ARBA" id="ARBA00023015"/>
    </source>
</evidence>
<dbReference type="Pfam" id="PF08279">
    <property type="entry name" value="HTH_11"/>
    <property type="match status" value="1"/>
</dbReference>
<name>A0A171DN98_9ACTN</name>
<reference evidence="4 5" key="1">
    <citation type="journal article" date="2016" name="Genome Announc.">
        <title>Draft Genome Sequence of Planomonospora sphaerica JCM9374, a Rare Actinomycete.</title>
        <authorList>
            <person name="Dohra H."/>
            <person name="Suzuki T."/>
            <person name="Inoue Y."/>
            <person name="Kodani S."/>
        </authorList>
    </citation>
    <scope>NUCLEOTIDE SEQUENCE [LARGE SCALE GENOMIC DNA]</scope>
    <source>
        <strain evidence="4 5">JCM 9374</strain>
    </source>
</reference>
<accession>A0A171DN98</accession>
<dbReference type="InterPro" id="IPR013196">
    <property type="entry name" value="HTH_11"/>
</dbReference>
<dbReference type="Gene3D" id="1.10.10.10">
    <property type="entry name" value="Winged helix-like DNA-binding domain superfamily/Winged helix DNA-binding domain"/>
    <property type="match status" value="1"/>
</dbReference>
<dbReference type="GO" id="GO:0003700">
    <property type="term" value="F:DNA-binding transcription factor activity"/>
    <property type="evidence" value="ECO:0007669"/>
    <property type="project" value="InterPro"/>
</dbReference>
<dbReference type="PIRSF" id="PIRSF016838">
    <property type="entry name" value="PafC"/>
    <property type="match status" value="1"/>
</dbReference>
<dbReference type="InterPro" id="IPR001034">
    <property type="entry name" value="DeoR_HTH"/>
</dbReference>
<dbReference type="STRING" id="161355.PS9374_06231"/>
<proteinExistence type="predicted"/>
<dbReference type="GO" id="GO:0003677">
    <property type="term" value="F:DNA binding"/>
    <property type="evidence" value="ECO:0007669"/>
    <property type="project" value="UniProtKB-KW"/>
</dbReference>
<feature type="domain" description="HTH deoR-type" evidence="3">
    <location>
        <begin position="5"/>
        <end position="60"/>
    </location>
</feature>
<dbReference type="Pfam" id="PF13280">
    <property type="entry name" value="WYL"/>
    <property type="match status" value="1"/>
</dbReference>
<keyword evidence="4" id="KW-0238">DNA-binding</keyword>
<evidence type="ECO:0000313" key="5">
    <source>
        <dbReference type="Proteomes" id="UP000077701"/>
    </source>
</evidence>
<organism evidence="4 5">
    <name type="scientific">Planomonospora sphaerica</name>
    <dbReference type="NCBI Taxonomy" id="161355"/>
    <lineage>
        <taxon>Bacteria</taxon>
        <taxon>Bacillati</taxon>
        <taxon>Actinomycetota</taxon>
        <taxon>Actinomycetes</taxon>
        <taxon>Streptosporangiales</taxon>
        <taxon>Streptosporangiaceae</taxon>
        <taxon>Planomonospora</taxon>
    </lineage>
</organism>
<dbReference type="EMBL" id="BDCX01000017">
    <property type="protein sequence ID" value="GAT70545.1"/>
    <property type="molecule type" value="Genomic_DNA"/>
</dbReference>
<dbReference type="InterPro" id="IPR051534">
    <property type="entry name" value="CBASS_pafABC_assoc_protein"/>
</dbReference>
<dbReference type="InterPro" id="IPR028349">
    <property type="entry name" value="PafC-like"/>
</dbReference>